<dbReference type="PANTHER" id="PTHR43163:SF6">
    <property type="entry name" value="DIPEPTIDE TRANSPORT SYSTEM PERMEASE PROTEIN DPPB-RELATED"/>
    <property type="match status" value="1"/>
</dbReference>
<dbReference type="InterPro" id="IPR000515">
    <property type="entry name" value="MetI-like"/>
</dbReference>
<evidence type="ECO:0000256" key="6">
    <source>
        <dbReference type="ARBA" id="ARBA00023136"/>
    </source>
</evidence>
<evidence type="ECO:0000256" key="7">
    <source>
        <dbReference type="RuleBase" id="RU363032"/>
    </source>
</evidence>
<sequence length="317" mass="33593">MLGYAVRRSVVALGLVWVVATLVFLVIHLIPGDPAELLLSQGGFAPDPAAVAELRTQLGLDRPLPVQYGSYIGGLLHGDLGHSLLDEHPVAEEIALRLPRTLELIAAAALLAVVFGLPLGTLAALRAGGPADRALSVLAGVSMSVPVFVVGTLVVLVFAQKLRWVSAGGFTPFSRDPLEHLALLAMPAATIALGLAAVVFRMTRSSILEVLGRDYVRTAMAKGVAPLRIVVHHVIRNALIPVVTVLALHLGTLLGGTVLVEYVFNWPGLSGYLVNAVEARDYPEVMGIVLVISVLFVLLNLAVDLLYALLDPRVRHA</sequence>
<feature type="transmembrane region" description="Helical" evidence="7">
    <location>
        <begin position="180"/>
        <end position="200"/>
    </location>
</feature>
<gene>
    <name evidence="9" type="ORF">GCM10017083_48320</name>
</gene>
<evidence type="ECO:0000256" key="3">
    <source>
        <dbReference type="ARBA" id="ARBA00022475"/>
    </source>
</evidence>
<evidence type="ECO:0000256" key="5">
    <source>
        <dbReference type="ARBA" id="ARBA00022989"/>
    </source>
</evidence>
<dbReference type="GO" id="GO:0005886">
    <property type="term" value="C:plasma membrane"/>
    <property type="evidence" value="ECO:0007669"/>
    <property type="project" value="UniProtKB-SubCell"/>
</dbReference>
<evidence type="ECO:0000259" key="8">
    <source>
        <dbReference type="PROSITE" id="PS50928"/>
    </source>
</evidence>
<keyword evidence="6 7" id="KW-0472">Membrane</keyword>
<feature type="transmembrane region" description="Helical" evidence="7">
    <location>
        <begin position="137"/>
        <end position="160"/>
    </location>
</feature>
<dbReference type="EMBL" id="BMZS01000012">
    <property type="protein sequence ID" value="GHD61193.1"/>
    <property type="molecule type" value="Genomic_DNA"/>
</dbReference>
<dbReference type="PROSITE" id="PS50928">
    <property type="entry name" value="ABC_TM1"/>
    <property type="match status" value="1"/>
</dbReference>
<keyword evidence="3" id="KW-1003">Cell membrane</keyword>
<feature type="transmembrane region" description="Helical" evidence="7">
    <location>
        <begin position="238"/>
        <end position="265"/>
    </location>
</feature>
<dbReference type="RefSeq" id="WP_189994523.1">
    <property type="nucleotide sequence ID" value="NZ_BMZS01000012.1"/>
</dbReference>
<name>A0A919CRX5_9PROT</name>
<evidence type="ECO:0000313" key="9">
    <source>
        <dbReference type="EMBL" id="GHD61193.1"/>
    </source>
</evidence>
<feature type="transmembrane region" description="Helical" evidence="7">
    <location>
        <begin position="12"/>
        <end position="30"/>
    </location>
</feature>
<comment type="subcellular location">
    <subcellularLocation>
        <location evidence="1 7">Cell membrane</location>
        <topology evidence="1 7">Multi-pass membrane protein</topology>
    </subcellularLocation>
</comment>
<reference evidence="9" key="1">
    <citation type="journal article" date="2014" name="Int. J. Syst. Evol. Microbiol.">
        <title>Complete genome sequence of Corynebacterium casei LMG S-19264T (=DSM 44701T), isolated from a smear-ripened cheese.</title>
        <authorList>
            <consortium name="US DOE Joint Genome Institute (JGI-PGF)"/>
            <person name="Walter F."/>
            <person name="Albersmeier A."/>
            <person name="Kalinowski J."/>
            <person name="Ruckert C."/>
        </authorList>
    </citation>
    <scope>NUCLEOTIDE SEQUENCE</scope>
    <source>
        <strain evidence="9">KCTC 42651</strain>
    </source>
</reference>
<evidence type="ECO:0000256" key="1">
    <source>
        <dbReference type="ARBA" id="ARBA00004651"/>
    </source>
</evidence>
<dbReference type="Gene3D" id="1.10.3720.10">
    <property type="entry name" value="MetI-like"/>
    <property type="match status" value="1"/>
</dbReference>
<dbReference type="Pfam" id="PF19300">
    <property type="entry name" value="BPD_transp_1_N"/>
    <property type="match status" value="1"/>
</dbReference>
<feature type="transmembrane region" description="Helical" evidence="7">
    <location>
        <begin position="285"/>
        <end position="310"/>
    </location>
</feature>
<feature type="domain" description="ABC transmembrane type-1" evidence="8">
    <location>
        <begin position="98"/>
        <end position="307"/>
    </location>
</feature>
<keyword evidence="10" id="KW-1185">Reference proteome</keyword>
<evidence type="ECO:0000313" key="10">
    <source>
        <dbReference type="Proteomes" id="UP000630353"/>
    </source>
</evidence>
<protein>
    <submittedName>
        <fullName evidence="9">Peptide ABC transporter</fullName>
    </submittedName>
</protein>
<dbReference type="AlphaFoldDB" id="A0A919CRX5"/>
<dbReference type="Proteomes" id="UP000630353">
    <property type="component" value="Unassembled WGS sequence"/>
</dbReference>
<dbReference type="InterPro" id="IPR045621">
    <property type="entry name" value="BPD_transp_1_N"/>
</dbReference>
<dbReference type="GO" id="GO:0055085">
    <property type="term" value="P:transmembrane transport"/>
    <property type="evidence" value="ECO:0007669"/>
    <property type="project" value="InterPro"/>
</dbReference>
<accession>A0A919CRX5</accession>
<dbReference type="Pfam" id="PF00528">
    <property type="entry name" value="BPD_transp_1"/>
    <property type="match status" value="1"/>
</dbReference>
<evidence type="ECO:0000256" key="2">
    <source>
        <dbReference type="ARBA" id="ARBA00022448"/>
    </source>
</evidence>
<comment type="caution">
    <text evidence="9">The sequence shown here is derived from an EMBL/GenBank/DDBJ whole genome shotgun (WGS) entry which is preliminary data.</text>
</comment>
<keyword evidence="5 7" id="KW-1133">Transmembrane helix</keyword>
<dbReference type="PANTHER" id="PTHR43163">
    <property type="entry name" value="DIPEPTIDE TRANSPORT SYSTEM PERMEASE PROTEIN DPPB-RELATED"/>
    <property type="match status" value="1"/>
</dbReference>
<comment type="similarity">
    <text evidence="7">Belongs to the binding-protein-dependent transport system permease family.</text>
</comment>
<organism evidence="9 10">
    <name type="scientific">Thalassobaculum fulvum</name>
    <dbReference type="NCBI Taxonomy" id="1633335"/>
    <lineage>
        <taxon>Bacteria</taxon>
        <taxon>Pseudomonadati</taxon>
        <taxon>Pseudomonadota</taxon>
        <taxon>Alphaproteobacteria</taxon>
        <taxon>Rhodospirillales</taxon>
        <taxon>Thalassobaculaceae</taxon>
        <taxon>Thalassobaculum</taxon>
    </lineage>
</organism>
<dbReference type="CDD" id="cd06261">
    <property type="entry name" value="TM_PBP2"/>
    <property type="match status" value="1"/>
</dbReference>
<keyword evidence="2 7" id="KW-0813">Transport</keyword>
<reference evidence="9" key="2">
    <citation type="submission" date="2020-09" db="EMBL/GenBank/DDBJ databases">
        <authorList>
            <person name="Sun Q."/>
            <person name="Kim S."/>
        </authorList>
    </citation>
    <scope>NUCLEOTIDE SEQUENCE</scope>
    <source>
        <strain evidence="9">KCTC 42651</strain>
    </source>
</reference>
<keyword evidence="4 7" id="KW-0812">Transmembrane</keyword>
<dbReference type="InterPro" id="IPR035906">
    <property type="entry name" value="MetI-like_sf"/>
</dbReference>
<dbReference type="SUPFAM" id="SSF161098">
    <property type="entry name" value="MetI-like"/>
    <property type="match status" value="1"/>
</dbReference>
<proteinExistence type="inferred from homology"/>
<evidence type="ECO:0000256" key="4">
    <source>
        <dbReference type="ARBA" id="ARBA00022692"/>
    </source>
</evidence>
<feature type="transmembrane region" description="Helical" evidence="7">
    <location>
        <begin position="104"/>
        <end position="125"/>
    </location>
</feature>